<feature type="transmembrane region" description="Helical" evidence="5">
    <location>
        <begin position="96"/>
        <end position="113"/>
    </location>
</feature>
<comment type="subcellular location">
    <subcellularLocation>
        <location evidence="5">Cell membrane</location>
        <topology evidence="5">Multi-pass membrane protein</topology>
    </subcellularLocation>
    <subcellularLocation>
        <location evidence="1">Membrane</location>
        <topology evidence="1">Multi-pass membrane protein</topology>
    </subcellularLocation>
</comment>
<sequence>MYWEICLFFLGIAFVYSSVGFGGGSSYLALLAVYGLPYQELRLIALLCNVIVVTGGVWVYVQAKQLDWRKTMPLVLTSVPMAYLGAIVKISQTTFFVLLGVSLMIAALLLWFEKKGGGTSDRVHSQEKSTLRDISFGGTIGFLSGMVGIGGGIFLSPFLNLTRWDTAKKIAATASLFILVNSLAGIVGQLSKLPAQVDSVRLGLLCLAVLIGGQLGARVSITWNPRLIKRITAILVFIAGSNVLLKHVPDMF</sequence>
<keyword evidence="5" id="KW-1003">Cell membrane</keyword>
<protein>
    <recommendedName>
        <fullName evidence="5">Probable membrane transporter protein</fullName>
    </recommendedName>
</protein>
<evidence type="ECO:0000256" key="2">
    <source>
        <dbReference type="ARBA" id="ARBA00022692"/>
    </source>
</evidence>
<evidence type="ECO:0000256" key="4">
    <source>
        <dbReference type="ARBA" id="ARBA00023136"/>
    </source>
</evidence>
<name>A0ABW5KDR8_9SPHI</name>
<keyword evidence="4 5" id="KW-0472">Membrane</keyword>
<dbReference type="Proteomes" id="UP001597545">
    <property type="component" value="Unassembled WGS sequence"/>
</dbReference>
<dbReference type="RefSeq" id="WP_380901503.1">
    <property type="nucleotide sequence ID" value="NZ_JBHUEG010000007.1"/>
</dbReference>
<gene>
    <name evidence="6" type="ORF">ACFSR5_05430</name>
</gene>
<reference evidence="7" key="1">
    <citation type="journal article" date="2019" name="Int. J. Syst. Evol. Microbiol.">
        <title>The Global Catalogue of Microorganisms (GCM) 10K type strain sequencing project: providing services to taxonomists for standard genome sequencing and annotation.</title>
        <authorList>
            <consortium name="The Broad Institute Genomics Platform"/>
            <consortium name="The Broad Institute Genome Sequencing Center for Infectious Disease"/>
            <person name="Wu L."/>
            <person name="Ma J."/>
        </authorList>
    </citation>
    <scope>NUCLEOTIDE SEQUENCE [LARGE SCALE GENOMIC DNA]</scope>
    <source>
        <strain evidence="7">KCTC 42662</strain>
    </source>
</reference>
<dbReference type="PANTHER" id="PTHR43701:SF5">
    <property type="entry name" value="MEMBRANE TRANSPORTER PROTEIN-RELATED"/>
    <property type="match status" value="1"/>
</dbReference>
<keyword evidence="3 5" id="KW-1133">Transmembrane helix</keyword>
<dbReference type="EMBL" id="JBHULR010000003">
    <property type="protein sequence ID" value="MFD2547087.1"/>
    <property type="molecule type" value="Genomic_DNA"/>
</dbReference>
<evidence type="ECO:0000256" key="3">
    <source>
        <dbReference type="ARBA" id="ARBA00022989"/>
    </source>
</evidence>
<dbReference type="InterPro" id="IPR002781">
    <property type="entry name" value="TM_pro_TauE-like"/>
</dbReference>
<evidence type="ECO:0000256" key="5">
    <source>
        <dbReference type="RuleBase" id="RU363041"/>
    </source>
</evidence>
<feature type="transmembrane region" description="Helical" evidence="5">
    <location>
        <begin position="41"/>
        <end position="61"/>
    </location>
</feature>
<organism evidence="6 7">
    <name type="scientific">Sphingobacterium suaedae</name>
    <dbReference type="NCBI Taxonomy" id="1686402"/>
    <lineage>
        <taxon>Bacteria</taxon>
        <taxon>Pseudomonadati</taxon>
        <taxon>Bacteroidota</taxon>
        <taxon>Sphingobacteriia</taxon>
        <taxon>Sphingobacteriales</taxon>
        <taxon>Sphingobacteriaceae</taxon>
        <taxon>Sphingobacterium</taxon>
    </lineage>
</organism>
<evidence type="ECO:0000256" key="1">
    <source>
        <dbReference type="ARBA" id="ARBA00004141"/>
    </source>
</evidence>
<accession>A0ABW5KDR8</accession>
<feature type="transmembrane region" description="Helical" evidence="5">
    <location>
        <begin position="202"/>
        <end position="221"/>
    </location>
</feature>
<comment type="caution">
    <text evidence="6">The sequence shown here is derived from an EMBL/GenBank/DDBJ whole genome shotgun (WGS) entry which is preliminary data.</text>
</comment>
<evidence type="ECO:0000313" key="7">
    <source>
        <dbReference type="Proteomes" id="UP001597545"/>
    </source>
</evidence>
<dbReference type="InterPro" id="IPR051598">
    <property type="entry name" value="TSUP/Inactive_protease-like"/>
</dbReference>
<evidence type="ECO:0000313" key="6">
    <source>
        <dbReference type="EMBL" id="MFD2547087.1"/>
    </source>
</evidence>
<dbReference type="PANTHER" id="PTHR43701">
    <property type="entry name" value="MEMBRANE TRANSPORTER PROTEIN MJ0441-RELATED"/>
    <property type="match status" value="1"/>
</dbReference>
<feature type="transmembrane region" description="Helical" evidence="5">
    <location>
        <begin position="7"/>
        <end position="35"/>
    </location>
</feature>
<feature type="transmembrane region" description="Helical" evidence="5">
    <location>
        <begin position="134"/>
        <end position="158"/>
    </location>
</feature>
<keyword evidence="7" id="KW-1185">Reference proteome</keyword>
<keyword evidence="2 5" id="KW-0812">Transmembrane</keyword>
<dbReference type="Pfam" id="PF01925">
    <property type="entry name" value="TauE"/>
    <property type="match status" value="1"/>
</dbReference>
<comment type="similarity">
    <text evidence="5">Belongs to the 4-toluene sulfonate uptake permease (TSUP) (TC 2.A.102) family.</text>
</comment>
<feature type="transmembrane region" description="Helical" evidence="5">
    <location>
        <begin position="170"/>
        <end position="190"/>
    </location>
</feature>
<proteinExistence type="inferred from homology"/>